<organism evidence="6">
    <name type="scientific">uncultured bacterium</name>
    <name type="common">gcode 4</name>
    <dbReference type="NCBI Taxonomy" id="1234023"/>
    <lineage>
        <taxon>Bacteria</taxon>
        <taxon>environmental samples</taxon>
    </lineage>
</organism>
<comment type="pathway">
    <text evidence="1">Cofactor biosynthesis; NAD(+) biosynthesis; nicotinate D-ribonucleotide from nicotinate: step 1/1.</text>
</comment>
<dbReference type="GO" id="GO:0034355">
    <property type="term" value="P:NAD+ biosynthetic process via the salvage pathway"/>
    <property type="evidence" value="ECO:0007669"/>
    <property type="project" value="TreeGrafter"/>
</dbReference>
<dbReference type="GO" id="GO:0005829">
    <property type="term" value="C:cytosol"/>
    <property type="evidence" value="ECO:0007669"/>
    <property type="project" value="TreeGrafter"/>
</dbReference>
<sequence>MSFNAQSYKQQLQQFPEITFEEYQQITDLQVRRDIAKKNKIIQTDAYNRTMDNLRWERGARTETFTLSFRRSPNKRYNVVEGVRSMLKGILDTKITQTELDFAQAFYADQKAKWANGYFNQQMWQEVVDNGWSMPLKIMAVEDGTVLKVKEPVMTVTGPGELAGIYEPLYLRSFFKSIVATDAHEIDTLISDWRAAEFWDRVSEFGKRAAPNEDFHLDAVEALIVGAGLKMTSSDVAALVYPQIKSGGTTAHRYFACYPTENEAFTNAIEKHDKIALLVDLIDSYKWIDKIIALKKHYRHTGKIIWMRLDSGDLVDQAVYALKKLQENWMLDPTLDKIVVADISTMDDIRRVENAVKEAGFNPKDFIQYGLGGLLVARSKTRDAVSAGYKLTHTEDGPTGKLSNDIDKEPTPGILNIEIREDGRYIVQDDEEIQGKRLLKPVYENGKLLYGDDDIQAVTDARANLFETLNFLDLETKESETTKKIHEGVRERFLNKM</sequence>
<proteinExistence type="predicted"/>
<keyword evidence="4" id="KW-0436">Ligase</keyword>
<dbReference type="UniPathway" id="UPA00253">
    <property type="reaction ID" value="UER00457"/>
</dbReference>
<keyword evidence="5" id="KW-0662">Pyridine nucleotide biosynthesis</keyword>
<gene>
    <name evidence="6" type="ORF">ACD_80C00167G0018</name>
</gene>
<dbReference type="PANTHER" id="PTHR11098:SF1">
    <property type="entry name" value="NICOTINATE PHOSPHORIBOSYLTRANSFERASE"/>
    <property type="match status" value="1"/>
</dbReference>
<comment type="caution">
    <text evidence="6">The sequence shown here is derived from an EMBL/GenBank/DDBJ whole genome shotgun (WGS) entry which is preliminary data.</text>
</comment>
<dbReference type="AlphaFoldDB" id="K1X3T3"/>
<evidence type="ECO:0000256" key="1">
    <source>
        <dbReference type="ARBA" id="ARBA00004952"/>
    </source>
</evidence>
<accession>K1X3T3</accession>
<keyword evidence="3" id="KW-0597">Phosphoprotein</keyword>
<dbReference type="InterPro" id="IPR007229">
    <property type="entry name" value="Nic_PRibTrfase-Fam"/>
</dbReference>
<evidence type="ECO:0000256" key="3">
    <source>
        <dbReference type="ARBA" id="ARBA00022553"/>
    </source>
</evidence>
<dbReference type="Gene3D" id="3.20.140.10">
    <property type="entry name" value="nicotinate phosphoribosyltransferase"/>
    <property type="match status" value="1"/>
</dbReference>
<reference evidence="6" key="1">
    <citation type="journal article" date="2012" name="Science">
        <title>Fermentation, hydrogen, and sulfur metabolism in multiple uncultivated bacterial phyla.</title>
        <authorList>
            <person name="Wrighton K.C."/>
            <person name="Thomas B.C."/>
            <person name="Sharon I."/>
            <person name="Miller C.S."/>
            <person name="Castelle C.J."/>
            <person name="VerBerkmoes N.C."/>
            <person name="Wilkins M.J."/>
            <person name="Hettich R.L."/>
            <person name="Lipton M.S."/>
            <person name="Williams K.H."/>
            <person name="Long P.E."/>
            <person name="Banfield J.F."/>
        </authorList>
    </citation>
    <scope>NUCLEOTIDE SEQUENCE [LARGE SCALE GENOMIC DNA]</scope>
</reference>
<evidence type="ECO:0000256" key="4">
    <source>
        <dbReference type="ARBA" id="ARBA00022598"/>
    </source>
</evidence>
<dbReference type="SUPFAM" id="SSF51690">
    <property type="entry name" value="Nicotinate/Quinolinate PRTase C-terminal domain-like"/>
    <property type="match status" value="1"/>
</dbReference>
<dbReference type="SUPFAM" id="SSF54675">
    <property type="entry name" value="Nicotinate/Quinolinate PRTase N-terminal domain-like"/>
    <property type="match status" value="1"/>
</dbReference>
<protein>
    <recommendedName>
        <fullName evidence="2">nicotinate phosphoribosyltransferase</fullName>
        <ecNumber evidence="2">6.3.4.21</ecNumber>
    </recommendedName>
</protein>
<evidence type="ECO:0000256" key="5">
    <source>
        <dbReference type="ARBA" id="ARBA00022642"/>
    </source>
</evidence>
<dbReference type="GO" id="GO:0004516">
    <property type="term" value="F:nicotinate phosphoribosyltransferase activity"/>
    <property type="evidence" value="ECO:0007669"/>
    <property type="project" value="UniProtKB-EC"/>
</dbReference>
<dbReference type="EC" id="6.3.4.21" evidence="2"/>
<evidence type="ECO:0000313" key="6">
    <source>
        <dbReference type="EMBL" id="EKD24720.1"/>
    </source>
</evidence>
<dbReference type="InterPro" id="IPR036068">
    <property type="entry name" value="Nicotinate_pribotase-like_C"/>
</dbReference>
<dbReference type="PANTHER" id="PTHR11098">
    <property type="entry name" value="NICOTINATE PHOSPHORIBOSYLTRANSFERASE"/>
    <property type="match status" value="1"/>
</dbReference>
<dbReference type="EMBL" id="AMFJ01036174">
    <property type="protein sequence ID" value="EKD24720.1"/>
    <property type="molecule type" value="Genomic_DNA"/>
</dbReference>
<evidence type="ECO:0000256" key="2">
    <source>
        <dbReference type="ARBA" id="ARBA00013236"/>
    </source>
</evidence>
<name>K1X3T3_9BACT</name>